<reference evidence="7 8" key="1">
    <citation type="submission" date="2016-10" db="EMBL/GenBank/DDBJ databases">
        <authorList>
            <person name="de Groot N.N."/>
        </authorList>
    </citation>
    <scope>NUCLEOTIDE SEQUENCE [LARGE SCALE GENOMIC DNA]</scope>
    <source>
        <strain evidence="8">KMM 9023,NRIC 0796,JCM 17311,KCTC 23692</strain>
    </source>
</reference>
<evidence type="ECO:0000313" key="7">
    <source>
        <dbReference type="EMBL" id="SFQ96724.1"/>
    </source>
</evidence>
<evidence type="ECO:0000259" key="6">
    <source>
        <dbReference type="Pfam" id="PF18267"/>
    </source>
</evidence>
<dbReference type="Pfam" id="PF07992">
    <property type="entry name" value="Pyr_redox_2"/>
    <property type="match status" value="1"/>
</dbReference>
<organism evidence="7 8">
    <name type="scientific">Poseidonocella sedimentorum</name>
    <dbReference type="NCBI Taxonomy" id="871652"/>
    <lineage>
        <taxon>Bacteria</taxon>
        <taxon>Pseudomonadati</taxon>
        <taxon>Pseudomonadota</taxon>
        <taxon>Alphaproteobacteria</taxon>
        <taxon>Rhodobacterales</taxon>
        <taxon>Roseobacteraceae</taxon>
        <taxon>Poseidonocella</taxon>
    </lineage>
</organism>
<dbReference type="InterPro" id="IPR016156">
    <property type="entry name" value="FAD/NAD-linked_Rdtase_dimer_sf"/>
</dbReference>
<gene>
    <name evidence="7" type="ORF">SAMN04515673_101374</name>
</gene>
<dbReference type="InterPro" id="IPR023753">
    <property type="entry name" value="FAD/NAD-binding_dom"/>
</dbReference>
<sequence length="412" mass="43556">MRPRLIVVGAGMAAGRALERLIEADPHAYDITVFNAEPRGSYNRIMLSPVLAGEKRFAEIVTHDAAWYARHGITCRFGERLASIDPAAKIVTAQDGEVLPYDKLLLATGSAPVIIPLPGHEVDGVIAYRDLEDTERMMAMGPGRRVVVIGGGLLGLEAAAGMAARGAEVTVVHLMGHLMERQLDATAGGMLAESLRGRGITVLCGANSREIAGEAGKVRALLLDDGTELPCDLLVMAVGIRPNTALAAAAGIETGRGIIVDDHMRSSAPDILAIGECVEHRGALFGLVAPCFDQAEVAAQTLLGAEAVFTPRDVATQLKVTGCALFSAGDFAAGEERDEIVLHDPLRESYRRLVLEGDRLIGAVFYGDTRDSAWFLDLIRSGADISAIRETLIFGPVAQTVPARPALQGVAA</sequence>
<comment type="similarity">
    <text evidence="2">Belongs to the FAD-dependent oxidoreductase family.</text>
</comment>
<evidence type="ECO:0000256" key="4">
    <source>
        <dbReference type="ARBA" id="ARBA00022827"/>
    </source>
</evidence>
<proteinExistence type="inferred from homology"/>
<protein>
    <submittedName>
        <fullName evidence="7">Pyridine nucleotide-disulphide oxidoreductase</fullName>
    </submittedName>
</protein>
<keyword evidence="8" id="KW-1185">Reference proteome</keyword>
<dbReference type="PANTHER" id="PTHR43429">
    <property type="entry name" value="PYRIDINE NUCLEOTIDE-DISULFIDE OXIDOREDUCTASE DOMAIN-CONTAINING"/>
    <property type="match status" value="1"/>
</dbReference>
<dbReference type="STRING" id="871652.SAMN04515673_101374"/>
<dbReference type="PRINTS" id="PR00368">
    <property type="entry name" value="FADPNR"/>
</dbReference>
<dbReference type="InterPro" id="IPR050260">
    <property type="entry name" value="FAD-bd_OxRdtase"/>
</dbReference>
<dbReference type="Proteomes" id="UP000199302">
    <property type="component" value="Unassembled WGS sequence"/>
</dbReference>
<keyword evidence="4" id="KW-0274">FAD</keyword>
<comment type="cofactor">
    <cofactor evidence="1">
        <name>FAD</name>
        <dbReference type="ChEBI" id="CHEBI:57692"/>
    </cofactor>
</comment>
<evidence type="ECO:0000313" key="8">
    <source>
        <dbReference type="Proteomes" id="UP000199302"/>
    </source>
</evidence>
<keyword evidence="3" id="KW-0285">Flavoprotein</keyword>
<dbReference type="InterPro" id="IPR036188">
    <property type="entry name" value="FAD/NAD-bd_sf"/>
</dbReference>
<dbReference type="PRINTS" id="PR00411">
    <property type="entry name" value="PNDRDTASEI"/>
</dbReference>
<dbReference type="EMBL" id="FOYI01000001">
    <property type="protein sequence ID" value="SFQ96724.1"/>
    <property type="molecule type" value="Genomic_DNA"/>
</dbReference>
<dbReference type="OrthoDB" id="9768666at2"/>
<dbReference type="Gene3D" id="3.50.50.60">
    <property type="entry name" value="FAD/NAD(P)-binding domain"/>
    <property type="match status" value="2"/>
</dbReference>
<accession>A0A1I6CU03</accession>
<feature type="domain" description="NADH-rubredoxin oxidoreductase C-terminal" evidence="6">
    <location>
        <begin position="315"/>
        <end position="382"/>
    </location>
</feature>
<dbReference type="InterPro" id="IPR041575">
    <property type="entry name" value="Rubredoxin_C"/>
</dbReference>
<name>A0A1I6CU03_9RHOB</name>
<dbReference type="GO" id="GO:0016491">
    <property type="term" value="F:oxidoreductase activity"/>
    <property type="evidence" value="ECO:0007669"/>
    <property type="project" value="InterPro"/>
</dbReference>
<feature type="domain" description="FAD/NAD(P)-binding" evidence="5">
    <location>
        <begin position="4"/>
        <end position="282"/>
    </location>
</feature>
<evidence type="ECO:0000259" key="5">
    <source>
        <dbReference type="Pfam" id="PF07992"/>
    </source>
</evidence>
<dbReference type="AlphaFoldDB" id="A0A1I6CU03"/>
<evidence type="ECO:0000256" key="1">
    <source>
        <dbReference type="ARBA" id="ARBA00001974"/>
    </source>
</evidence>
<evidence type="ECO:0000256" key="2">
    <source>
        <dbReference type="ARBA" id="ARBA00006442"/>
    </source>
</evidence>
<dbReference type="Pfam" id="PF18267">
    <property type="entry name" value="Rubredoxin_C"/>
    <property type="match status" value="1"/>
</dbReference>
<dbReference type="SUPFAM" id="SSF51905">
    <property type="entry name" value="FAD/NAD(P)-binding domain"/>
    <property type="match status" value="1"/>
</dbReference>
<dbReference type="Gene3D" id="3.30.390.30">
    <property type="match status" value="1"/>
</dbReference>
<evidence type="ECO:0000256" key="3">
    <source>
        <dbReference type="ARBA" id="ARBA00022630"/>
    </source>
</evidence>
<dbReference type="PANTHER" id="PTHR43429:SF3">
    <property type="entry name" value="NITRITE REDUCTASE [NAD(P)H]"/>
    <property type="match status" value="1"/>
</dbReference>